<keyword evidence="8" id="KW-0808">Transferase</keyword>
<dbReference type="PROSITE" id="PS50113">
    <property type="entry name" value="PAC"/>
    <property type="match status" value="2"/>
</dbReference>
<dbReference type="Pfam" id="PF07536">
    <property type="entry name" value="HWE_HK"/>
    <property type="match status" value="1"/>
</dbReference>
<evidence type="ECO:0000313" key="20">
    <source>
        <dbReference type="Proteomes" id="UP000606490"/>
    </source>
</evidence>
<dbReference type="EC" id="2.7.13.3" evidence="2"/>
<keyword evidence="11" id="KW-0418">Kinase</keyword>
<dbReference type="NCBIfam" id="TIGR00229">
    <property type="entry name" value="sensory_box"/>
    <property type="match status" value="3"/>
</dbReference>
<accession>A0ABS1V517</accession>
<evidence type="ECO:0000256" key="3">
    <source>
        <dbReference type="ARBA" id="ARBA00022543"/>
    </source>
</evidence>
<dbReference type="Gene3D" id="3.30.565.10">
    <property type="entry name" value="Histidine kinase-like ATPase, C-terminal domain"/>
    <property type="match status" value="1"/>
</dbReference>
<keyword evidence="13" id="KW-0157">Chromophore</keyword>
<dbReference type="SMART" id="SM00911">
    <property type="entry name" value="HWE_HK"/>
    <property type="match status" value="1"/>
</dbReference>
<dbReference type="InterPro" id="IPR000014">
    <property type="entry name" value="PAS"/>
</dbReference>
<dbReference type="Gene3D" id="2.10.70.100">
    <property type="match status" value="2"/>
</dbReference>
<evidence type="ECO:0000256" key="7">
    <source>
        <dbReference type="ARBA" id="ARBA00022643"/>
    </source>
</evidence>
<keyword evidence="10" id="KW-0547">Nucleotide-binding</keyword>
<dbReference type="RefSeq" id="WP_202825943.1">
    <property type="nucleotide sequence ID" value="NZ_JAEUXJ010000004.1"/>
</dbReference>
<evidence type="ECO:0000256" key="16">
    <source>
        <dbReference type="SAM" id="Phobius"/>
    </source>
</evidence>
<dbReference type="InterPro" id="IPR036890">
    <property type="entry name" value="HATPase_C_sf"/>
</dbReference>
<feature type="transmembrane region" description="Helical" evidence="16">
    <location>
        <begin position="276"/>
        <end position="298"/>
    </location>
</feature>
<keyword evidence="12" id="KW-0067">ATP-binding</keyword>
<evidence type="ECO:0000256" key="13">
    <source>
        <dbReference type="ARBA" id="ARBA00022991"/>
    </source>
</evidence>
<evidence type="ECO:0000313" key="19">
    <source>
        <dbReference type="EMBL" id="MBL6456216.1"/>
    </source>
</evidence>
<evidence type="ECO:0000256" key="9">
    <source>
        <dbReference type="ARBA" id="ARBA00022737"/>
    </source>
</evidence>
<keyword evidence="16" id="KW-0472">Membrane</keyword>
<keyword evidence="7" id="KW-0288">FMN</keyword>
<evidence type="ECO:0000256" key="2">
    <source>
        <dbReference type="ARBA" id="ARBA00012438"/>
    </source>
</evidence>
<keyword evidence="20" id="KW-1185">Reference proteome</keyword>
<reference evidence="19 20" key="1">
    <citation type="submission" date="2021-01" db="EMBL/GenBank/DDBJ databases">
        <title>Belnapia mucosa sp. nov. and Belnapia arida sp. nov., isolated from the Tabernas Desert (Almeria, Spain).</title>
        <authorList>
            <person name="Molina-Menor E."/>
            <person name="Vidal-Verdu A."/>
            <person name="Calonge A."/>
            <person name="Satari L."/>
            <person name="Pereto Magraner J."/>
            <person name="Porcar Miralles M."/>
        </authorList>
    </citation>
    <scope>NUCLEOTIDE SEQUENCE [LARGE SCALE GENOMIC DNA]</scope>
    <source>
        <strain evidence="19 20">T6</strain>
    </source>
</reference>
<keyword evidence="9" id="KW-0677">Repeat</keyword>
<keyword evidence="4" id="KW-0597">Phosphoprotein</keyword>
<name>A0ABS1V517_9PROT</name>
<keyword evidence="5" id="KW-0716">Sensory transduction</keyword>
<sequence>MVASTTRPVPPLHRAVAWLLVAALTLPAAVLAVGAWLAWEATWREARIELSREADAAAEYAARLVLGYGMAMRRMEDLLRSPAAAAIGADPAGLHGALEVLVAELPQTAAAYVLASDGALQLAARDSMPSAELLAAMQAAAAAELRPGQVRLSRIGGQLLFAAGRRDASDPQVFLSIDPEALGQGLQRVLAAPGDGVRLIGADGSLLARSGGSLGRLPASNHFYGVVANGLDQAVLEDRAPGGVARLMALRRIEEFPGYAASIRPRAAIIAAWRQAVLPQAAIGLPALLAMLALALLVRQSQRRLLTANDGLEARVAERTAELAELSEALELTPCMITDLDGHITHWSEGCVRLYGYSREEAQGRQAAELLETEFCGSSREELHLMLRRDGQWQGELRQRRRDGSMIIASAFWTLRCDPRTGEPRSIVSTRTDLSALRQAERALRRSEARLRRAQEASGAVAFELTEDGTVLADPALAALFGLPSNLELTRPLLAARVHPDDRRAAEAAYRQLGRQGGAFSIETRVVRPDGTERWLLVRGEGVAPPGGGRAPRLVTGIVLDVTQRRAAEAALAESGERLRLAQEAAGFGIYDHDFRTGAVTWDARMRAFWALPDGESVTGRSFLGGLHPEDRPLRRAAMRLAMDPEGPGTYQVEFRVLGLTDGQERWLSTTGQVSFSHGRPVRLTGLAMDITARKRGEQRNELLMREVDHRAKNALAVVQAALRLSRAESPAELVRIIEGRVAALARAQTILAKRRWEGAELHALLEGELAPFLTGLRRDAPRAELIGPPVTVAAHAAQPLSMAVHELATNAMKYGALAHPGGLLQVSWRLDQANRVLVLVWRERGAPELGPVPARRGFGSRVIEQTVQGQLGGTLNRRWLPGGLLCEITVPLSRREGGAGPMLDGEVPPSAAAA</sequence>
<evidence type="ECO:0000256" key="5">
    <source>
        <dbReference type="ARBA" id="ARBA00022606"/>
    </source>
</evidence>
<comment type="catalytic activity">
    <reaction evidence="1">
        <text>ATP + protein L-histidine = ADP + protein N-phospho-L-histidine.</text>
        <dbReference type="EC" id="2.7.13.3"/>
    </reaction>
</comment>
<feature type="domain" description="PAC" evidence="18">
    <location>
        <begin position="520"/>
        <end position="574"/>
    </location>
</feature>
<evidence type="ECO:0000256" key="4">
    <source>
        <dbReference type="ARBA" id="ARBA00022553"/>
    </source>
</evidence>
<evidence type="ECO:0000259" key="17">
    <source>
        <dbReference type="PROSITE" id="PS50112"/>
    </source>
</evidence>
<dbReference type="EMBL" id="JAEUXJ010000004">
    <property type="protein sequence ID" value="MBL6456216.1"/>
    <property type="molecule type" value="Genomic_DNA"/>
</dbReference>
<evidence type="ECO:0000256" key="14">
    <source>
        <dbReference type="ARBA" id="ARBA00023026"/>
    </source>
</evidence>
<dbReference type="InterPro" id="IPR011102">
    <property type="entry name" value="Sig_transdc_His_kinase_HWE"/>
</dbReference>
<dbReference type="SUPFAM" id="SSF55785">
    <property type="entry name" value="PYP-like sensor domain (PAS domain)"/>
    <property type="match status" value="3"/>
</dbReference>
<keyword evidence="3" id="KW-0600">Photoreceptor protein</keyword>
<evidence type="ECO:0000256" key="1">
    <source>
        <dbReference type="ARBA" id="ARBA00000085"/>
    </source>
</evidence>
<comment type="caution">
    <text evidence="19">The sequence shown here is derived from an EMBL/GenBank/DDBJ whole genome shotgun (WGS) entry which is preliminary data.</text>
</comment>
<keyword evidence="15" id="KW-0675">Receptor</keyword>
<dbReference type="Pfam" id="PF08447">
    <property type="entry name" value="PAS_3"/>
    <property type="match status" value="3"/>
</dbReference>
<dbReference type="PANTHER" id="PTHR41523:SF8">
    <property type="entry name" value="ETHYLENE RESPONSE SENSOR PROTEIN"/>
    <property type="match status" value="1"/>
</dbReference>
<dbReference type="Proteomes" id="UP000606490">
    <property type="component" value="Unassembled WGS sequence"/>
</dbReference>
<gene>
    <name evidence="19" type="ORF">JMJ55_12855</name>
</gene>
<protein>
    <recommendedName>
        <fullName evidence="2">histidine kinase</fullName>
        <ecNumber evidence="2">2.7.13.3</ecNumber>
    </recommendedName>
</protein>
<dbReference type="SMART" id="SM00091">
    <property type="entry name" value="PAS"/>
    <property type="match status" value="3"/>
</dbReference>
<evidence type="ECO:0000256" key="10">
    <source>
        <dbReference type="ARBA" id="ARBA00022741"/>
    </source>
</evidence>
<evidence type="ECO:0000259" key="18">
    <source>
        <dbReference type="PROSITE" id="PS50113"/>
    </source>
</evidence>
<organism evidence="19 20">
    <name type="scientific">Belnapia mucosa</name>
    <dbReference type="NCBI Taxonomy" id="2804532"/>
    <lineage>
        <taxon>Bacteria</taxon>
        <taxon>Pseudomonadati</taxon>
        <taxon>Pseudomonadota</taxon>
        <taxon>Alphaproteobacteria</taxon>
        <taxon>Acetobacterales</taxon>
        <taxon>Roseomonadaceae</taxon>
        <taxon>Belnapia</taxon>
    </lineage>
</organism>
<evidence type="ECO:0000256" key="12">
    <source>
        <dbReference type="ARBA" id="ARBA00022840"/>
    </source>
</evidence>
<evidence type="ECO:0000256" key="6">
    <source>
        <dbReference type="ARBA" id="ARBA00022630"/>
    </source>
</evidence>
<evidence type="ECO:0000256" key="11">
    <source>
        <dbReference type="ARBA" id="ARBA00022777"/>
    </source>
</evidence>
<keyword evidence="16" id="KW-1133">Transmembrane helix</keyword>
<dbReference type="InterPro" id="IPR013655">
    <property type="entry name" value="PAS_fold_3"/>
</dbReference>
<evidence type="ECO:0000256" key="8">
    <source>
        <dbReference type="ARBA" id="ARBA00022679"/>
    </source>
</evidence>
<dbReference type="InterPro" id="IPR001610">
    <property type="entry name" value="PAC"/>
</dbReference>
<dbReference type="SMART" id="SM00086">
    <property type="entry name" value="PAC"/>
    <property type="match status" value="3"/>
</dbReference>
<feature type="domain" description="PAC" evidence="18">
    <location>
        <begin position="651"/>
        <end position="703"/>
    </location>
</feature>
<proteinExistence type="predicted"/>
<dbReference type="InterPro" id="IPR035965">
    <property type="entry name" value="PAS-like_dom_sf"/>
</dbReference>
<keyword evidence="16" id="KW-0812">Transmembrane</keyword>
<dbReference type="Gene3D" id="3.30.450.20">
    <property type="entry name" value="PAS domain"/>
    <property type="match status" value="4"/>
</dbReference>
<keyword evidence="6" id="KW-0285">Flavoprotein</keyword>
<feature type="domain" description="PAS" evidence="17">
    <location>
        <begin position="322"/>
        <end position="390"/>
    </location>
</feature>
<keyword evidence="14" id="KW-0843">Virulence</keyword>
<dbReference type="PROSITE" id="PS50112">
    <property type="entry name" value="PAS"/>
    <property type="match status" value="1"/>
</dbReference>
<dbReference type="InterPro" id="IPR000700">
    <property type="entry name" value="PAS-assoc_C"/>
</dbReference>
<dbReference type="CDD" id="cd00130">
    <property type="entry name" value="PAS"/>
    <property type="match status" value="3"/>
</dbReference>
<feature type="transmembrane region" description="Helical" evidence="16">
    <location>
        <begin position="15"/>
        <end position="39"/>
    </location>
</feature>
<evidence type="ECO:0000256" key="15">
    <source>
        <dbReference type="ARBA" id="ARBA00023170"/>
    </source>
</evidence>
<dbReference type="PANTHER" id="PTHR41523">
    <property type="entry name" value="TWO-COMPONENT SYSTEM SENSOR PROTEIN"/>
    <property type="match status" value="1"/>
</dbReference>